<dbReference type="GO" id="GO:0006487">
    <property type="term" value="P:protein N-linked glycosylation"/>
    <property type="evidence" value="ECO:0007669"/>
    <property type="project" value="TreeGrafter"/>
</dbReference>
<dbReference type="SUPFAM" id="SSF53335">
    <property type="entry name" value="S-adenosyl-L-methionine-dependent methyltransferases"/>
    <property type="match status" value="1"/>
</dbReference>
<feature type="compositionally biased region" description="Basic and acidic residues" evidence="1">
    <location>
        <begin position="980"/>
        <end position="994"/>
    </location>
</feature>
<feature type="compositionally biased region" description="Basic and acidic residues" evidence="1">
    <location>
        <begin position="750"/>
        <end position="762"/>
    </location>
</feature>
<dbReference type="GO" id="GO:0000009">
    <property type="term" value="F:alpha-1,6-mannosyltransferase activity"/>
    <property type="evidence" value="ECO:0007669"/>
    <property type="project" value="InterPro"/>
</dbReference>
<organism evidence="3 4">
    <name type="scientific">Micromonas commoda (strain RCC299 / NOUM17 / CCMP2709)</name>
    <name type="common">Picoplanktonic green alga</name>
    <dbReference type="NCBI Taxonomy" id="296587"/>
    <lineage>
        <taxon>Eukaryota</taxon>
        <taxon>Viridiplantae</taxon>
        <taxon>Chlorophyta</taxon>
        <taxon>Mamiellophyceae</taxon>
        <taxon>Mamiellales</taxon>
        <taxon>Mamiellaceae</taxon>
        <taxon>Micromonas</taxon>
    </lineage>
</organism>
<dbReference type="InterPro" id="IPR007577">
    <property type="entry name" value="GlycoTrfase_DXD_sugar-bd_CS"/>
</dbReference>
<dbReference type="Proteomes" id="UP000002009">
    <property type="component" value="Chromosome 2"/>
</dbReference>
<keyword evidence="2" id="KW-0812">Transmembrane</keyword>
<dbReference type="InParanoid" id="C1DYK6"/>
<keyword evidence="2" id="KW-1133">Transmembrane helix</keyword>
<keyword evidence="3" id="KW-0808">Transferase</keyword>
<feature type="region of interest" description="Disordered" evidence="1">
    <location>
        <begin position="1"/>
        <end position="99"/>
    </location>
</feature>
<feature type="region of interest" description="Disordered" evidence="1">
    <location>
        <begin position="746"/>
        <end position="795"/>
    </location>
</feature>
<evidence type="ECO:0000313" key="4">
    <source>
        <dbReference type="Proteomes" id="UP000002009"/>
    </source>
</evidence>
<keyword evidence="4" id="KW-1185">Reference proteome</keyword>
<dbReference type="OMA" id="EMAYSRH"/>
<dbReference type="PANTHER" id="PTHR31834">
    <property type="entry name" value="INITIATION-SPECIFIC ALPHA-1,6-MANNOSYLTRANSFERASE"/>
    <property type="match status" value="1"/>
</dbReference>
<dbReference type="PANTHER" id="PTHR31834:SF1">
    <property type="entry name" value="INITIATION-SPECIFIC ALPHA-1,6-MANNOSYLTRANSFERASE"/>
    <property type="match status" value="1"/>
</dbReference>
<reference evidence="3 4" key="1">
    <citation type="journal article" date="2009" name="Science">
        <title>Green evolution and dynamic adaptations revealed by genomes of the marine picoeukaryotes Micromonas.</title>
        <authorList>
            <person name="Worden A.Z."/>
            <person name="Lee J.H."/>
            <person name="Mock T."/>
            <person name="Rouze P."/>
            <person name="Simmons M.P."/>
            <person name="Aerts A.L."/>
            <person name="Allen A.E."/>
            <person name="Cuvelier M.L."/>
            <person name="Derelle E."/>
            <person name="Everett M.V."/>
            <person name="Foulon E."/>
            <person name="Grimwood J."/>
            <person name="Gundlach H."/>
            <person name="Henrissat B."/>
            <person name="Napoli C."/>
            <person name="McDonald S.M."/>
            <person name="Parker M.S."/>
            <person name="Rombauts S."/>
            <person name="Salamov A."/>
            <person name="Von Dassow P."/>
            <person name="Badger J.H."/>
            <person name="Coutinho P.M."/>
            <person name="Demir E."/>
            <person name="Dubchak I."/>
            <person name="Gentemann C."/>
            <person name="Eikrem W."/>
            <person name="Gready J.E."/>
            <person name="John U."/>
            <person name="Lanier W."/>
            <person name="Lindquist E.A."/>
            <person name="Lucas S."/>
            <person name="Mayer K.F."/>
            <person name="Moreau H."/>
            <person name="Not F."/>
            <person name="Otillar R."/>
            <person name="Panaud O."/>
            <person name="Pangilinan J."/>
            <person name="Paulsen I."/>
            <person name="Piegu B."/>
            <person name="Poliakov A."/>
            <person name="Robbens S."/>
            <person name="Schmutz J."/>
            <person name="Toulza E."/>
            <person name="Wyss T."/>
            <person name="Zelensky A."/>
            <person name="Zhou K."/>
            <person name="Armbrust E.V."/>
            <person name="Bhattacharya D."/>
            <person name="Goodenough U.W."/>
            <person name="Van de Peer Y."/>
            <person name="Grigoriev I.V."/>
        </authorList>
    </citation>
    <scope>NUCLEOTIDE SEQUENCE [LARGE SCALE GENOMIC DNA]</scope>
    <source>
        <strain evidence="4">RCC299 / NOUM17</strain>
    </source>
</reference>
<dbReference type="SUPFAM" id="SSF53448">
    <property type="entry name" value="Nucleotide-diphospho-sugar transferases"/>
    <property type="match status" value="1"/>
</dbReference>
<dbReference type="EMBL" id="CP001323">
    <property type="protein sequence ID" value="ACO61444.1"/>
    <property type="molecule type" value="Genomic_DNA"/>
</dbReference>
<dbReference type="OrthoDB" id="411251at2759"/>
<dbReference type="InterPro" id="IPR029044">
    <property type="entry name" value="Nucleotide-diphossugar_trans"/>
</dbReference>
<dbReference type="Pfam" id="PF04488">
    <property type="entry name" value="Gly_transf_sug"/>
    <property type="match status" value="1"/>
</dbReference>
<accession>C1DYK6</accession>
<evidence type="ECO:0000313" key="3">
    <source>
        <dbReference type="EMBL" id="ACO61444.1"/>
    </source>
</evidence>
<protein>
    <submittedName>
        <fullName evidence="3">Glycosyltransferase family 32 protein</fullName>
    </submittedName>
</protein>
<dbReference type="Gene3D" id="3.90.550.20">
    <property type="match status" value="1"/>
</dbReference>
<feature type="transmembrane region" description="Helical" evidence="2">
    <location>
        <begin position="121"/>
        <end position="142"/>
    </location>
</feature>
<gene>
    <name evidence="3" type="ORF">MICPUN_55907</name>
</gene>
<dbReference type="KEGG" id="mis:MICPUN_55907"/>
<dbReference type="AlphaFoldDB" id="C1DYK6"/>
<evidence type="ECO:0000256" key="2">
    <source>
        <dbReference type="SAM" id="Phobius"/>
    </source>
</evidence>
<feature type="compositionally biased region" description="Low complexity" evidence="1">
    <location>
        <begin position="995"/>
        <end position="1006"/>
    </location>
</feature>
<dbReference type="RefSeq" id="XP_002500186.1">
    <property type="nucleotide sequence ID" value="XM_002500140.1"/>
</dbReference>
<dbReference type="InterPro" id="IPR039367">
    <property type="entry name" value="Och1-like"/>
</dbReference>
<dbReference type="GO" id="GO:0000136">
    <property type="term" value="C:mannan polymerase complex"/>
    <property type="evidence" value="ECO:0007669"/>
    <property type="project" value="TreeGrafter"/>
</dbReference>
<dbReference type="CAZy" id="GT32">
    <property type="family name" value="Glycosyltransferase Family 32"/>
</dbReference>
<evidence type="ECO:0000256" key="1">
    <source>
        <dbReference type="SAM" id="MobiDB-lite"/>
    </source>
</evidence>
<sequence length="1006" mass="109661">MAHRRSQSTSALARSQPPSPPMANGRGPREDEETARNYFSGGAGALRRTSSRASNEAVDERAGDSSDGSLAGVKPPSKQRKFARGGSKSSLLPTHSGGGTSGADDFLGCQVRFRLPSNAQLCRIFFAMTAMIALINVASWGIGDMYGPHLPRTGRFAPSHDLHRLYERSTIASTHASLVRPRQSDEGVAAARDRTGAAPMPLMIPRIIHQTYKTSDVPDRVKGLMRTWAEKNPGWKTRFYNDAECYKFVEREFPEYYDAYVSLPKDVERSDFFRYLIVLHTGGVYADIDTECRQPMDSYLRSTDTLVVGWENEFRTDEMAYSRHFVRRRQVLNWVFAGAPGHPALREICDHIARSAHRVFTNNTNRDTLERTGPGAFTDVVVRQFWLHSKATEAAKDVLAPRATSAWGTEDIPEVQARLEEARRRVPGTRGQKGDAWNVRVMPKVSFGVHPTGEDGVPFDDPGVLVAHHFLGSWKSRKGWNSAKKGVGDYITLFFTSLGLGKSGLEEYRAQLSRADPFYAMPKVNERAGYPVSAAFDPPFDMLTHLSGSNASGGNVDVVGASLTKWGGWQAGRHEPKAPTSAEALVGSLSSRGYRGGVLLDVGAGLGFFSLAAAARGFPVIAYEWNGGDELLKASVAHNGFGELVDVRVDRVGGRGEEYCRAIASAETAARRTLAGPRGRGARANARVERIRRGDAGMQREAGEGSLSVRDVDHELLGVSDAALERTRERLAEAAATRVDTTADAGVDGYARDDEGERDDGVRRRRSRSLLRSDPAKRRARGSRPPPSVRVPTPRVPVHLTRESILHGGDSPFPCEIAHEARISSVDDELGVGTKGVGTKGVEPRVTVAAMRIGFGDGWERHVLEGARRLLTTAPPPVVLIELSPRLNPGPTDERLATHAALDWLWSLGYTDVAHSGEICEERWRNVTRHADTRGGGVGGADHALKQPTWCHVSRADLPALAYGAGTEPESVLLHHESAADERLKKKGGERGGDADLLPADADVDR</sequence>
<dbReference type="GeneID" id="8240898"/>
<dbReference type="eggNOG" id="ENOG502QW2I">
    <property type="taxonomic scope" value="Eukaryota"/>
</dbReference>
<name>C1DYK6_MICCC</name>
<feature type="region of interest" description="Disordered" evidence="1">
    <location>
        <begin position="980"/>
        <end position="1006"/>
    </location>
</feature>
<proteinExistence type="predicted"/>
<keyword evidence="2" id="KW-0472">Membrane</keyword>
<dbReference type="STRING" id="296587.C1DYK6"/>
<dbReference type="InterPro" id="IPR029063">
    <property type="entry name" value="SAM-dependent_MTases_sf"/>
</dbReference>